<accession>A0A844ZM65</accession>
<evidence type="ECO:0000256" key="2">
    <source>
        <dbReference type="SAM" id="SignalP"/>
    </source>
</evidence>
<dbReference type="Pfam" id="PF09476">
    <property type="entry name" value="Pilus_CpaD"/>
    <property type="match status" value="1"/>
</dbReference>
<keyword evidence="4" id="KW-1185">Reference proteome</keyword>
<keyword evidence="2" id="KW-0732">Signal</keyword>
<evidence type="ECO:0000256" key="1">
    <source>
        <dbReference type="SAM" id="MobiDB-lite"/>
    </source>
</evidence>
<comment type="caution">
    <text evidence="3">The sequence shown here is derived from an EMBL/GenBank/DDBJ whole genome shotgun (WGS) entry which is preliminary data.</text>
</comment>
<reference evidence="3 4" key="1">
    <citation type="submission" date="2019-12" db="EMBL/GenBank/DDBJ databases">
        <title>Genomic-based taxomic classification of the family Erythrobacteraceae.</title>
        <authorList>
            <person name="Xu L."/>
        </authorList>
    </citation>
    <scope>NUCLEOTIDE SEQUENCE [LARGE SCALE GENOMIC DNA]</scope>
    <source>
        <strain evidence="3 4">KCTC 52763</strain>
    </source>
</reference>
<organism evidence="3 4">
    <name type="scientific">Pontixanthobacter aquaemixtae</name>
    <dbReference type="NCBI Taxonomy" id="1958940"/>
    <lineage>
        <taxon>Bacteria</taxon>
        <taxon>Pseudomonadati</taxon>
        <taxon>Pseudomonadota</taxon>
        <taxon>Alphaproteobacteria</taxon>
        <taxon>Sphingomonadales</taxon>
        <taxon>Erythrobacteraceae</taxon>
        <taxon>Pontixanthobacter</taxon>
    </lineage>
</organism>
<dbReference type="OrthoDB" id="9802674at2"/>
<sequence>MPIANTRKLAGVLALSIGLTLGACGGMPTNRSLDSVKQPVVERTNFTLDVRAGAGGLSIPEQQRVAGWFEAMDLRYGDRVSIDDPMASGATREAISKLAGRHGILINNGAPVTAGYVQPGNVRIVITRSEAYVPGCPDWSAKSDMNYNNAASPGYGCANNSNLAAMVANPEDLIKGQEGTGETVVSTSNKAIDSYRNQAPTGEGGLAQGDTGGGG</sequence>
<dbReference type="PROSITE" id="PS51257">
    <property type="entry name" value="PROKAR_LIPOPROTEIN"/>
    <property type="match status" value="1"/>
</dbReference>
<protein>
    <submittedName>
        <fullName evidence="3">Pilus assembly protein CpaD</fullName>
    </submittedName>
</protein>
<dbReference type="Proteomes" id="UP000442714">
    <property type="component" value="Unassembled WGS sequence"/>
</dbReference>
<dbReference type="EMBL" id="WTYX01000001">
    <property type="protein sequence ID" value="MXO89491.1"/>
    <property type="molecule type" value="Genomic_DNA"/>
</dbReference>
<feature type="compositionally biased region" description="Gly residues" evidence="1">
    <location>
        <begin position="202"/>
        <end position="215"/>
    </location>
</feature>
<feature type="chain" id="PRO_5032635384" evidence="2">
    <location>
        <begin position="26"/>
        <end position="215"/>
    </location>
</feature>
<dbReference type="AlphaFoldDB" id="A0A844ZM65"/>
<dbReference type="InterPro" id="IPR019027">
    <property type="entry name" value="Pilus_biogenesis_CpaD-related"/>
</dbReference>
<proteinExistence type="predicted"/>
<feature type="signal peptide" evidence="2">
    <location>
        <begin position="1"/>
        <end position="25"/>
    </location>
</feature>
<feature type="region of interest" description="Disordered" evidence="1">
    <location>
        <begin position="194"/>
        <end position="215"/>
    </location>
</feature>
<name>A0A844ZM65_9SPHN</name>
<evidence type="ECO:0000313" key="3">
    <source>
        <dbReference type="EMBL" id="MXO89491.1"/>
    </source>
</evidence>
<evidence type="ECO:0000313" key="4">
    <source>
        <dbReference type="Proteomes" id="UP000442714"/>
    </source>
</evidence>
<gene>
    <name evidence="3" type="ORF">GRI41_01520</name>
</gene>